<sequence length="254" mass="29150">MSKIIIPEEIRSEFRLDKEGKAFLSIRASARLLNIDDSGLVRHFQSAEKNPTNLTQKLIEKGFQVLTFSLDGIPDVAFAEIAEYYAMDAGKRCTQQAKMVYKAFAAIGVRTWIQSELHWQQPQVQHLTPSQALLQSVMMLVEIEHKLAIQDQRLMVIEAEKQQATEELTRLPLSSDLAPSIPLRGKINMIVRNKAQRDLISYNALWSKLYQQMYYRLSYDVKARCRHSGMKPLDQIEKDKMFDALYAIASEVLT</sequence>
<evidence type="ECO:0000313" key="2">
    <source>
        <dbReference type="Proteomes" id="UP000239001"/>
    </source>
</evidence>
<dbReference type="EMBL" id="PXOH01000060">
    <property type="protein sequence ID" value="PSF30023.1"/>
    <property type="molecule type" value="Genomic_DNA"/>
</dbReference>
<comment type="caution">
    <text evidence="1">The sequence shown here is derived from an EMBL/GenBank/DDBJ whole genome shotgun (WGS) entry which is preliminary data.</text>
</comment>
<organism evidence="1 2">
    <name type="scientific">Aphanothece hegewaldii CCALA 016</name>
    <dbReference type="NCBI Taxonomy" id="2107694"/>
    <lineage>
        <taxon>Bacteria</taxon>
        <taxon>Bacillati</taxon>
        <taxon>Cyanobacteriota</taxon>
        <taxon>Cyanophyceae</taxon>
        <taxon>Oscillatoriophycideae</taxon>
        <taxon>Chroococcales</taxon>
        <taxon>Aphanothecaceae</taxon>
        <taxon>Aphanothece</taxon>
    </lineage>
</organism>
<dbReference type="OrthoDB" id="510351at2"/>
<dbReference type="RefSeq" id="WP_106459466.1">
    <property type="nucleotide sequence ID" value="NZ_PXOH01000060.1"/>
</dbReference>
<accession>A0A2T1LQV4</accession>
<dbReference type="Proteomes" id="UP000239001">
    <property type="component" value="Unassembled WGS sequence"/>
</dbReference>
<proteinExistence type="predicted"/>
<name>A0A2T1LQV4_9CHRO</name>
<reference evidence="1 2" key="1">
    <citation type="submission" date="2018-03" db="EMBL/GenBank/DDBJ databases">
        <title>The ancient ancestry and fast evolution of plastids.</title>
        <authorList>
            <person name="Moore K.R."/>
            <person name="Magnabosco C."/>
            <person name="Momper L."/>
            <person name="Gold D.A."/>
            <person name="Bosak T."/>
            <person name="Fournier G.P."/>
        </authorList>
    </citation>
    <scope>NUCLEOTIDE SEQUENCE [LARGE SCALE GENOMIC DNA]</scope>
    <source>
        <strain evidence="1 2">CCALA 016</strain>
    </source>
</reference>
<protein>
    <submittedName>
        <fullName evidence="1">Uncharacterized protein</fullName>
    </submittedName>
</protein>
<dbReference type="AlphaFoldDB" id="A0A2T1LQV4"/>
<gene>
    <name evidence="1" type="ORF">C7H19_24155</name>
</gene>
<evidence type="ECO:0000313" key="1">
    <source>
        <dbReference type="EMBL" id="PSF30023.1"/>
    </source>
</evidence>
<keyword evidence="2" id="KW-1185">Reference proteome</keyword>
<reference evidence="1 2" key="2">
    <citation type="submission" date="2018-03" db="EMBL/GenBank/DDBJ databases">
        <authorList>
            <person name="Keele B.F."/>
        </authorList>
    </citation>
    <scope>NUCLEOTIDE SEQUENCE [LARGE SCALE GENOMIC DNA]</scope>
    <source>
        <strain evidence="1 2">CCALA 016</strain>
    </source>
</reference>